<dbReference type="AlphaFoldDB" id="A0A4C1X1P8"/>
<dbReference type="Proteomes" id="UP000299102">
    <property type="component" value="Unassembled WGS sequence"/>
</dbReference>
<gene>
    <name evidence="1" type="ORF">EVAR_37309_1</name>
</gene>
<comment type="caution">
    <text evidence="1">The sequence shown here is derived from an EMBL/GenBank/DDBJ whole genome shotgun (WGS) entry which is preliminary data.</text>
</comment>
<sequence>MTWRGPDDTARYAPLSRYMRYSTHESSYNTGRVISLSGKRRDEKALTVSSRITQSDLFGIDPCPSRPSVVSLTKRARYSRAASHPRPALLGAEASGRTTHRPCNGMVPIVPRRLKTEFYFLLSSLRFRPKFCVIESNVAEHDIGRRRRTYHERIFRAAAREGAPGAAARGGVGLTVPRLFFGRPSHEWDASRRASPVNDRPARRAFHMIIFSYKKK</sequence>
<proteinExistence type="predicted"/>
<dbReference type="EMBL" id="BGZK01000688">
    <property type="protein sequence ID" value="GBP56235.1"/>
    <property type="molecule type" value="Genomic_DNA"/>
</dbReference>
<protein>
    <submittedName>
        <fullName evidence="1">Uncharacterized protein</fullName>
    </submittedName>
</protein>
<reference evidence="1 2" key="1">
    <citation type="journal article" date="2019" name="Commun. Biol.">
        <title>The bagworm genome reveals a unique fibroin gene that provides high tensile strength.</title>
        <authorList>
            <person name="Kono N."/>
            <person name="Nakamura H."/>
            <person name="Ohtoshi R."/>
            <person name="Tomita M."/>
            <person name="Numata K."/>
            <person name="Arakawa K."/>
        </authorList>
    </citation>
    <scope>NUCLEOTIDE SEQUENCE [LARGE SCALE GENOMIC DNA]</scope>
</reference>
<name>A0A4C1X1P8_EUMVA</name>
<evidence type="ECO:0000313" key="1">
    <source>
        <dbReference type="EMBL" id="GBP56235.1"/>
    </source>
</evidence>
<organism evidence="1 2">
    <name type="scientific">Eumeta variegata</name>
    <name type="common">Bagworm moth</name>
    <name type="synonym">Eumeta japonica</name>
    <dbReference type="NCBI Taxonomy" id="151549"/>
    <lineage>
        <taxon>Eukaryota</taxon>
        <taxon>Metazoa</taxon>
        <taxon>Ecdysozoa</taxon>
        <taxon>Arthropoda</taxon>
        <taxon>Hexapoda</taxon>
        <taxon>Insecta</taxon>
        <taxon>Pterygota</taxon>
        <taxon>Neoptera</taxon>
        <taxon>Endopterygota</taxon>
        <taxon>Lepidoptera</taxon>
        <taxon>Glossata</taxon>
        <taxon>Ditrysia</taxon>
        <taxon>Tineoidea</taxon>
        <taxon>Psychidae</taxon>
        <taxon>Oiketicinae</taxon>
        <taxon>Eumeta</taxon>
    </lineage>
</organism>
<evidence type="ECO:0000313" key="2">
    <source>
        <dbReference type="Proteomes" id="UP000299102"/>
    </source>
</evidence>
<accession>A0A4C1X1P8</accession>
<keyword evidence="2" id="KW-1185">Reference proteome</keyword>